<dbReference type="HAMAP" id="MF_02093">
    <property type="entry name" value="Beta_carotene_diox"/>
    <property type="match status" value="1"/>
</dbReference>
<feature type="binding site" evidence="1">
    <location>
        <position position="209"/>
    </location>
    <ligand>
        <name>Fe cation</name>
        <dbReference type="ChEBI" id="CHEBI:24875"/>
    </ligand>
</feature>
<keyword evidence="1" id="KW-0408">Iron</keyword>
<keyword evidence="1" id="KW-1003">Cell membrane</keyword>
<dbReference type="Proteomes" id="UP000183002">
    <property type="component" value="Unassembled WGS sequence"/>
</dbReference>
<keyword evidence="1" id="KW-0472">Membrane</keyword>
<keyword evidence="1" id="KW-0812">Transmembrane</keyword>
<proteinExistence type="inferred from homology"/>
<feature type="transmembrane region" description="Helical" evidence="1">
    <location>
        <begin position="151"/>
        <end position="174"/>
    </location>
</feature>
<gene>
    <name evidence="2" type="ORF">SAMN05216227_103320</name>
</gene>
<dbReference type="InterPro" id="IPR022270">
    <property type="entry name" value="Blh_diox"/>
</dbReference>
<keyword evidence="1" id="KW-0479">Metal-binding</keyword>
<feature type="transmembrane region" description="Helical" evidence="1">
    <location>
        <begin position="72"/>
        <end position="103"/>
    </location>
</feature>
<feature type="transmembrane region" description="Helical" evidence="1">
    <location>
        <begin position="32"/>
        <end position="51"/>
    </location>
</feature>
<keyword evidence="1" id="KW-1133">Transmembrane helix</keyword>
<dbReference type="Pfam" id="PF15461">
    <property type="entry name" value="BCD"/>
    <property type="match status" value="1"/>
</dbReference>
<dbReference type="EMBL" id="FOCO01000033">
    <property type="protein sequence ID" value="SEN93952.1"/>
    <property type="molecule type" value="Genomic_DNA"/>
</dbReference>
<comment type="cofactor">
    <cofactor evidence="1">
        <name>Fe(2+)</name>
        <dbReference type="ChEBI" id="CHEBI:29033"/>
    </cofactor>
</comment>
<dbReference type="GO" id="GO:0005886">
    <property type="term" value="C:plasma membrane"/>
    <property type="evidence" value="ECO:0007669"/>
    <property type="project" value="UniProtKB-SubCell"/>
</dbReference>
<comment type="subcellular location">
    <subcellularLocation>
        <location evidence="1">Cell membrane</location>
        <topology evidence="1">Multi-pass membrane protein</topology>
    </subcellularLocation>
</comment>
<keyword evidence="3" id="KW-1185">Reference proteome</keyword>
<feature type="transmembrane region" description="Helical" evidence="1">
    <location>
        <begin position="7"/>
        <end position="26"/>
    </location>
</feature>
<feature type="transmembrane region" description="Helical" evidence="1">
    <location>
        <begin position="186"/>
        <end position="207"/>
    </location>
</feature>
<comment type="catalytic activity">
    <reaction evidence="1">
        <text>all-trans-beta-carotene + O2 = 2 all-trans-retinal</text>
        <dbReference type="Rhea" id="RHEA:32887"/>
        <dbReference type="ChEBI" id="CHEBI:15379"/>
        <dbReference type="ChEBI" id="CHEBI:17579"/>
        <dbReference type="ChEBI" id="CHEBI:17898"/>
        <dbReference type="EC" id="1.13.11.63"/>
    </reaction>
</comment>
<keyword evidence="2" id="KW-0503">Monooxygenase</keyword>
<keyword evidence="1" id="KW-0560">Oxidoreductase</keyword>
<sequence length="294" mass="31632">MTSSPAWQTWLFICAAAFAVVLTGLLEPDLTTQVFLLAPFVAVIGLPHGALDLSIAKVLWPLRGWHGKVKFVSLYLSLSALIVIFWILFPSASLFAFLIYSAVHFSGDWSDSPTALRWCGGAATIGGPALFHQGDVAHIFGYLVPESAANLATSCLVIAGGTALVIFVAMLILQPTTRTRAAAEQAAIWLAAGLLVPLVYFIVYFCVLHSVRHTVATIESLKDRKDALLTAGFLSAITALMAVSSILFLDSFKAGLIVESISQTVFIGLAALTIPHMILVDRFQRRSHHLAEAL</sequence>
<keyword evidence="1" id="KW-0223">Dioxygenase</keyword>
<dbReference type="EC" id="1.13.11.63" evidence="1"/>
<feature type="transmembrane region" description="Helical" evidence="1">
    <location>
        <begin position="228"/>
        <end position="249"/>
    </location>
</feature>
<dbReference type="GO" id="GO:0016121">
    <property type="term" value="P:carotene catabolic process"/>
    <property type="evidence" value="ECO:0007669"/>
    <property type="project" value="UniProtKB-UniRule"/>
</dbReference>
<dbReference type="AlphaFoldDB" id="A0A1H8KM00"/>
<dbReference type="STRING" id="1077947.SAMN05216227_103320"/>
<dbReference type="GO" id="GO:0004497">
    <property type="term" value="F:monooxygenase activity"/>
    <property type="evidence" value="ECO:0007669"/>
    <property type="project" value="UniProtKB-KW"/>
</dbReference>
<feature type="binding site" evidence="1">
    <location>
        <position position="48"/>
    </location>
    <ligand>
        <name>Fe cation</name>
        <dbReference type="ChEBI" id="CHEBI:24875"/>
    </ligand>
</feature>
<evidence type="ECO:0000256" key="1">
    <source>
        <dbReference type="HAMAP-Rule" id="MF_02093"/>
    </source>
</evidence>
<organism evidence="2 3">
    <name type="scientific">Pseudorhodobacter antarcticus</name>
    <dbReference type="NCBI Taxonomy" id="1077947"/>
    <lineage>
        <taxon>Bacteria</taxon>
        <taxon>Pseudomonadati</taxon>
        <taxon>Pseudomonadota</taxon>
        <taxon>Alphaproteobacteria</taxon>
        <taxon>Rhodobacterales</taxon>
        <taxon>Paracoccaceae</taxon>
        <taxon>Pseudorhodobacter</taxon>
    </lineage>
</organism>
<comment type="function">
    <text evidence="1">Catalyzes the cleavage of beta-carotene at its central double bond (15,15') to yield two molecules of all-trans-retinal.</text>
</comment>
<feature type="binding site" evidence="1">
    <location>
        <position position="213"/>
    </location>
    <ligand>
        <name>Fe cation</name>
        <dbReference type="ChEBI" id="CHEBI:24875"/>
    </ligand>
</feature>
<feature type="transmembrane region" description="Helical" evidence="1">
    <location>
        <begin position="261"/>
        <end position="280"/>
    </location>
</feature>
<comment type="similarity">
    <text evidence="1">Belongs to the Brp/Blh beta-carotene diooxygenase family.</text>
</comment>
<dbReference type="GO" id="GO:0005506">
    <property type="term" value="F:iron ion binding"/>
    <property type="evidence" value="ECO:0007669"/>
    <property type="project" value="UniProtKB-UniRule"/>
</dbReference>
<name>A0A1H8KM00_9RHOB</name>
<dbReference type="GO" id="GO:0003834">
    <property type="term" value="F:beta-carotene 15,15'-dioxygenase activity"/>
    <property type="evidence" value="ECO:0007669"/>
    <property type="project" value="UniProtKB-EC"/>
</dbReference>
<evidence type="ECO:0000313" key="2">
    <source>
        <dbReference type="EMBL" id="SEN93952.1"/>
    </source>
</evidence>
<evidence type="ECO:0000313" key="3">
    <source>
        <dbReference type="Proteomes" id="UP000183002"/>
    </source>
</evidence>
<feature type="binding site" evidence="1">
    <location>
        <position position="104"/>
    </location>
    <ligand>
        <name>Fe cation</name>
        <dbReference type="ChEBI" id="CHEBI:24875"/>
    </ligand>
</feature>
<dbReference type="OrthoDB" id="8779153at2"/>
<dbReference type="GO" id="GO:0010436">
    <property type="term" value="F:carotenoid dioxygenase activity"/>
    <property type="evidence" value="ECO:0007669"/>
    <property type="project" value="UniProtKB-UniRule"/>
</dbReference>
<dbReference type="NCBIfam" id="TIGR03753">
    <property type="entry name" value="blh_monoox"/>
    <property type="match status" value="1"/>
</dbReference>
<dbReference type="RefSeq" id="WP_050520950.1">
    <property type="nucleotide sequence ID" value="NZ_FOCO01000033.1"/>
</dbReference>
<reference evidence="2 3" key="1">
    <citation type="submission" date="2016-10" db="EMBL/GenBank/DDBJ databases">
        <authorList>
            <person name="de Groot N.N."/>
        </authorList>
    </citation>
    <scope>NUCLEOTIDE SEQUENCE [LARGE SCALE GENOMIC DNA]</scope>
    <source>
        <strain evidence="2 3">CGMCC 1.10836</strain>
    </source>
</reference>
<protein>
    <recommendedName>
        <fullName evidence="1">Probable beta-carotene 15,15'-dioxygenase</fullName>
        <ecNumber evidence="1">1.13.11.63</ecNumber>
    </recommendedName>
</protein>
<accession>A0A1H8KM00</accession>